<evidence type="ECO:0000313" key="7">
    <source>
        <dbReference type="Proteomes" id="UP000183508"/>
    </source>
</evidence>
<dbReference type="Gene3D" id="3.40.190.10">
    <property type="entry name" value="Periplasmic binding protein-like II"/>
    <property type="match status" value="1"/>
</dbReference>
<protein>
    <submittedName>
        <fullName evidence="6">Peptide/nickel transport system substrate-binding protein</fullName>
    </submittedName>
</protein>
<evidence type="ECO:0000256" key="2">
    <source>
        <dbReference type="ARBA" id="ARBA00022448"/>
    </source>
</evidence>
<accession>A0A1I7LE06</accession>
<dbReference type="GO" id="GO:0043190">
    <property type="term" value="C:ATP-binding cassette (ABC) transporter complex"/>
    <property type="evidence" value="ECO:0007669"/>
    <property type="project" value="InterPro"/>
</dbReference>
<evidence type="ECO:0000256" key="1">
    <source>
        <dbReference type="ARBA" id="ARBA00005695"/>
    </source>
</evidence>
<dbReference type="Pfam" id="PF00496">
    <property type="entry name" value="SBP_bac_5"/>
    <property type="match status" value="1"/>
</dbReference>
<dbReference type="InterPro" id="IPR000914">
    <property type="entry name" value="SBP_5_dom"/>
</dbReference>
<dbReference type="PANTHER" id="PTHR30290">
    <property type="entry name" value="PERIPLASMIC BINDING COMPONENT OF ABC TRANSPORTER"/>
    <property type="match status" value="1"/>
</dbReference>
<feature type="domain" description="Solute-binding protein family 5" evidence="5">
    <location>
        <begin position="78"/>
        <end position="452"/>
    </location>
</feature>
<dbReference type="SUPFAM" id="SSF53850">
    <property type="entry name" value="Periplasmic binding protein-like II"/>
    <property type="match status" value="1"/>
</dbReference>
<evidence type="ECO:0000256" key="4">
    <source>
        <dbReference type="SAM" id="SignalP"/>
    </source>
</evidence>
<dbReference type="CDD" id="cd08493">
    <property type="entry name" value="PBP2_DppA_like"/>
    <property type="match status" value="1"/>
</dbReference>
<feature type="chain" id="PRO_5038640360" evidence="4">
    <location>
        <begin position="16"/>
        <end position="536"/>
    </location>
</feature>
<organism evidence="6 7">
    <name type="scientific">Alicyclobacillus macrosporangiidus</name>
    <dbReference type="NCBI Taxonomy" id="392015"/>
    <lineage>
        <taxon>Bacteria</taxon>
        <taxon>Bacillati</taxon>
        <taxon>Bacillota</taxon>
        <taxon>Bacilli</taxon>
        <taxon>Bacillales</taxon>
        <taxon>Alicyclobacillaceae</taxon>
        <taxon>Alicyclobacillus</taxon>
    </lineage>
</organism>
<comment type="similarity">
    <text evidence="1">Belongs to the bacterial solute-binding protein 5 family.</text>
</comment>
<dbReference type="STRING" id="392015.SAMN05421543_1397"/>
<dbReference type="PANTHER" id="PTHR30290:SF9">
    <property type="entry name" value="OLIGOPEPTIDE-BINDING PROTEIN APPA"/>
    <property type="match status" value="1"/>
</dbReference>
<dbReference type="Proteomes" id="UP000183508">
    <property type="component" value="Unassembled WGS sequence"/>
</dbReference>
<dbReference type="EMBL" id="FPBV01000039">
    <property type="protein sequence ID" value="SFV07814.1"/>
    <property type="molecule type" value="Genomic_DNA"/>
</dbReference>
<dbReference type="Gene3D" id="3.10.105.10">
    <property type="entry name" value="Dipeptide-binding Protein, Domain 3"/>
    <property type="match status" value="1"/>
</dbReference>
<dbReference type="Gene3D" id="3.90.76.10">
    <property type="entry name" value="Dipeptide-binding Protein, Domain 1"/>
    <property type="match status" value="1"/>
</dbReference>
<dbReference type="InterPro" id="IPR030678">
    <property type="entry name" value="Peptide/Ni-bd"/>
</dbReference>
<keyword evidence="3 4" id="KW-0732">Signal</keyword>
<evidence type="ECO:0000256" key="3">
    <source>
        <dbReference type="ARBA" id="ARBA00022729"/>
    </source>
</evidence>
<reference evidence="7" key="1">
    <citation type="submission" date="2016-10" db="EMBL/GenBank/DDBJ databases">
        <authorList>
            <person name="Varghese N."/>
        </authorList>
    </citation>
    <scope>NUCLEOTIDE SEQUENCE [LARGE SCALE GENOMIC DNA]</scope>
    <source>
        <strain evidence="7">DSM 17980</strain>
    </source>
</reference>
<keyword evidence="2" id="KW-0813">Transport</keyword>
<dbReference type="GO" id="GO:0042597">
    <property type="term" value="C:periplasmic space"/>
    <property type="evidence" value="ECO:0007669"/>
    <property type="project" value="UniProtKB-ARBA"/>
</dbReference>
<sequence>MSAVATALCSAVLLAGCGTSGGGNVAAGSPPGGNKTLVVGRGGDSVTLDPANAVDSESFMVSDEIFETLVRYKPGTSELAPDLATSWTPSSDGISWTLKLQQNVTFQDGTPFNADAVVENVERWWDPSNPYHKGGTFPNFKSDFGGFKGDKDCVLKDVKKIDDYTVELDLTHPFAPLMSILTQGSYAIVSPQSLKQYNGDIKEHPVGTGAFEFVSWTQNDKIVLKKNPHYRVSGEPKLDQLIFQVIKDNSARLNALRSGSIDFMEGVNPSDASAVKADPNLQLITAPSNNVGYFAMNTQVKPFNDPRVRQAIAMTIDKKAIVDAYLNGSAVVATTILPPQNWGFDSELQDYKVDIAKAKQLLSEAGYPHGFKTTLYVMAVPRPYMPQPDKIGATLQADLKQIGIDVQIQTYDWATYIQKVLSGQHPMCLLGWSAGTWDPTNFMYTIYDSANAKPPAYNVSFYKNPQVDQLLQQALNVSDQSQRAALYKRAQEIIHQDTPLIPLFHTTPLYAAAKYVTGYVPSGTGGAEFTTVDIAK</sequence>
<name>A0A1I7LE06_9BACL</name>
<feature type="signal peptide" evidence="4">
    <location>
        <begin position="1"/>
        <end position="15"/>
    </location>
</feature>
<gene>
    <name evidence="6" type="ORF">SAMN05421543_1397</name>
</gene>
<keyword evidence="7" id="KW-1185">Reference proteome</keyword>
<evidence type="ECO:0000259" key="5">
    <source>
        <dbReference type="Pfam" id="PF00496"/>
    </source>
</evidence>
<dbReference type="AlphaFoldDB" id="A0A1I7LE06"/>
<dbReference type="eggNOG" id="COG0747">
    <property type="taxonomic scope" value="Bacteria"/>
</dbReference>
<dbReference type="InterPro" id="IPR039424">
    <property type="entry name" value="SBP_5"/>
</dbReference>
<proteinExistence type="inferred from homology"/>
<dbReference type="GO" id="GO:0015833">
    <property type="term" value="P:peptide transport"/>
    <property type="evidence" value="ECO:0007669"/>
    <property type="project" value="TreeGrafter"/>
</dbReference>
<dbReference type="GO" id="GO:1904680">
    <property type="term" value="F:peptide transmembrane transporter activity"/>
    <property type="evidence" value="ECO:0007669"/>
    <property type="project" value="TreeGrafter"/>
</dbReference>
<evidence type="ECO:0000313" key="6">
    <source>
        <dbReference type="EMBL" id="SFV07814.1"/>
    </source>
</evidence>
<dbReference type="PIRSF" id="PIRSF002741">
    <property type="entry name" value="MppA"/>
    <property type="match status" value="1"/>
</dbReference>